<feature type="region of interest" description="Disordered" evidence="1">
    <location>
        <begin position="109"/>
        <end position="131"/>
    </location>
</feature>
<evidence type="ECO:0000313" key="3">
    <source>
        <dbReference type="EMBL" id="OKL36569.1"/>
    </source>
</evidence>
<dbReference type="InterPro" id="IPR011050">
    <property type="entry name" value="Pectin_lyase_fold/virulence"/>
</dbReference>
<accession>A0A1Q5P2U1</accession>
<dbReference type="Proteomes" id="UP000186524">
    <property type="component" value="Unassembled WGS sequence"/>
</dbReference>
<name>A0A1Q5P2U1_9BACI</name>
<dbReference type="InterPro" id="IPR012334">
    <property type="entry name" value="Pectin_lyas_fold"/>
</dbReference>
<dbReference type="RefSeq" id="WP_073711294.1">
    <property type="nucleotide sequence ID" value="NZ_MRWQ01000006.1"/>
</dbReference>
<keyword evidence="4" id="KW-1185">Reference proteome</keyword>
<reference evidence="3 4" key="1">
    <citation type="submission" date="2016-12" db="EMBL/GenBank/DDBJ databases">
        <title>Domibacillus sp. SAOS 44 whole genome sequencing.</title>
        <authorList>
            <person name="Verma A."/>
            <person name="Krishnamurthi S."/>
        </authorList>
    </citation>
    <scope>NUCLEOTIDE SEQUENCE [LARGE SCALE GENOMIC DNA]</scope>
    <source>
        <strain evidence="3 4">SAOS 44</strain>
    </source>
</reference>
<dbReference type="SMART" id="SM00710">
    <property type="entry name" value="PbH1"/>
    <property type="match status" value="7"/>
</dbReference>
<dbReference type="Gene3D" id="2.160.20.10">
    <property type="entry name" value="Single-stranded right-handed beta-helix, Pectin lyase-like"/>
    <property type="match status" value="1"/>
</dbReference>
<dbReference type="AlphaFoldDB" id="A0A1Q5P2U1"/>
<feature type="compositionally biased region" description="Basic and acidic residues" evidence="1">
    <location>
        <begin position="109"/>
        <end position="118"/>
    </location>
</feature>
<dbReference type="EMBL" id="MRWQ01000006">
    <property type="protein sequence ID" value="OKL36569.1"/>
    <property type="molecule type" value="Genomic_DNA"/>
</dbReference>
<feature type="domain" description="Right handed beta helix" evidence="2">
    <location>
        <begin position="279"/>
        <end position="414"/>
    </location>
</feature>
<dbReference type="Pfam" id="PF13229">
    <property type="entry name" value="Beta_helix"/>
    <property type="match status" value="1"/>
</dbReference>
<dbReference type="OrthoDB" id="2488735at2"/>
<comment type="caution">
    <text evidence="3">The sequence shown here is derived from an EMBL/GenBank/DDBJ whole genome shotgun (WGS) entry which is preliminary data.</text>
</comment>
<dbReference type="SUPFAM" id="SSF51126">
    <property type="entry name" value="Pectin lyase-like"/>
    <property type="match status" value="3"/>
</dbReference>
<dbReference type="InterPro" id="IPR039448">
    <property type="entry name" value="Beta_helix"/>
</dbReference>
<evidence type="ECO:0000313" key="4">
    <source>
        <dbReference type="Proteomes" id="UP000186524"/>
    </source>
</evidence>
<gene>
    <name evidence="3" type="ORF">BLL40_07465</name>
</gene>
<evidence type="ECO:0000259" key="2">
    <source>
        <dbReference type="Pfam" id="PF13229"/>
    </source>
</evidence>
<evidence type="ECO:0000256" key="1">
    <source>
        <dbReference type="SAM" id="MobiDB-lite"/>
    </source>
</evidence>
<proteinExistence type="predicted"/>
<organism evidence="3 4">
    <name type="scientific">Domibacillus mangrovi</name>
    <dbReference type="NCBI Taxonomy" id="1714354"/>
    <lineage>
        <taxon>Bacteria</taxon>
        <taxon>Bacillati</taxon>
        <taxon>Bacillota</taxon>
        <taxon>Bacilli</taxon>
        <taxon>Bacillales</taxon>
        <taxon>Bacillaceae</taxon>
        <taxon>Domibacillus</taxon>
    </lineage>
</organism>
<protein>
    <recommendedName>
        <fullName evidence="2">Right handed beta helix domain-containing protein</fullName>
    </recommendedName>
</protein>
<dbReference type="InterPro" id="IPR006626">
    <property type="entry name" value="PbH1"/>
</dbReference>
<dbReference type="STRING" id="1714354.BLL40_07465"/>
<sequence length="678" mass="73950">MKVYNLELRCWNIYSNGTHPIETTKGFNDALQWASENGYTTFSVPPGEYLIAKGDQGAENSRINLVSDMIFLSSDETIFQKETNGYEIYSLLYVGPNIKNVTIKGGTFRGDRETHDYSQKGPSTSGTHEWGNGIDVVGAENITIDAVKLEKFTGDGIEVKGSTVTGSTITEASVEAGGIDDEGQPVGNTGKIRTKDRKVTNFDNIAYQEHRNIHFWLPEGIVPGSKVDVYYYRADGSFIKVDKQIKYYSGESIIPQGADYFRAVFEAPSIKNFKVTRMTVDISRNVVIKNADIGYNRRQGISLVGSDGVTITNNDIHHIGGVAPGSGIDIEPGFYQGRNTIITDNRFMDNRLQIILAYGENARIEGNTFKQAIKGVGVYSYKEFTGEVTVKNNSFDGSTLTLQSHNAEVIHNQFKNSELKLVGNGSVLDEAELEDTSLSIGSGENQKISNVAIKHNGIVPGVLYLGDTPVHIENLDIQAQTKGKGLIFGQGNNESMYNNLTVADVDKKGTVLPAGTYNNCSFEAGELTINRAGKYTMNDCTVKDTGKLVTVLSTYGKPEVLINKSTLEITGNIGYGAAVYILGAQNVELVDSKVFAINNTYKAPLIKAGPYGAPKPTNVFGFSIKNSEIRTKAGVPVIDTLNAGTDAPPYTIRDNKIYNGTLHLKANDVNVNNQFIQE</sequence>